<keyword evidence="7" id="KW-0131">Cell cycle</keyword>
<comment type="subcellular location">
    <subcellularLocation>
        <location evidence="1">Membrane</location>
    </subcellularLocation>
</comment>
<keyword evidence="12" id="KW-1185">Reference proteome</keyword>
<feature type="compositionally biased region" description="Low complexity" evidence="8">
    <location>
        <begin position="16"/>
        <end position="35"/>
    </location>
</feature>
<keyword evidence="3" id="KW-0132">Cell division</keyword>
<evidence type="ECO:0000256" key="6">
    <source>
        <dbReference type="ARBA" id="ARBA00023136"/>
    </source>
</evidence>
<feature type="compositionally biased region" description="Pro residues" evidence="8">
    <location>
        <begin position="1"/>
        <end position="13"/>
    </location>
</feature>
<evidence type="ECO:0000256" key="5">
    <source>
        <dbReference type="ARBA" id="ARBA00022989"/>
    </source>
</evidence>
<sequence length="302" mass="31332">MTPPTEGPGPGRPARPRATGSPRPARAPRPAGADGSSPRPRPAAPREKPRPAGPRVSRPAVPTGLASSAARFQRRAQDVRRRPVRLVAYAAGALLVVGLLVWVVAFSPLLAVRTVEVVGVPSSEVAPIRALARVPLGQPLARVDQDLVAARVAERATVADVSIERSWPGTLVIHASPRVPFLVVKNPQGQLKVVDAEGVAYAQVSAAPKGVPTVNAASEAALSRDALAAAVSVVKVLPVGVQHRVGNVTVSSANLVTLKLGKTTVIWGGVGEPERKLAIMTALLRSSPKVIDVSAPDTPVTR</sequence>
<dbReference type="Proteomes" id="UP001501326">
    <property type="component" value="Unassembled WGS sequence"/>
</dbReference>
<dbReference type="Gene3D" id="3.10.20.310">
    <property type="entry name" value="membrane protein fhac"/>
    <property type="match status" value="1"/>
</dbReference>
<keyword evidence="5 9" id="KW-1133">Transmembrane helix</keyword>
<evidence type="ECO:0000256" key="2">
    <source>
        <dbReference type="ARBA" id="ARBA00022475"/>
    </source>
</evidence>
<reference evidence="11 12" key="1">
    <citation type="journal article" date="2019" name="Int. J. Syst. Evol. Microbiol.">
        <title>The Global Catalogue of Microorganisms (GCM) 10K type strain sequencing project: providing services to taxonomists for standard genome sequencing and annotation.</title>
        <authorList>
            <consortium name="The Broad Institute Genomics Platform"/>
            <consortium name="The Broad Institute Genome Sequencing Center for Infectious Disease"/>
            <person name="Wu L."/>
            <person name="Ma J."/>
        </authorList>
    </citation>
    <scope>NUCLEOTIDE SEQUENCE [LARGE SCALE GENOMIC DNA]</scope>
    <source>
        <strain evidence="11 12">JCM 16378</strain>
    </source>
</reference>
<keyword evidence="6 9" id="KW-0472">Membrane</keyword>
<evidence type="ECO:0000313" key="11">
    <source>
        <dbReference type="EMBL" id="GAA2732182.1"/>
    </source>
</evidence>
<dbReference type="EMBL" id="BAAARN010000001">
    <property type="protein sequence ID" value="GAA2732182.1"/>
    <property type="molecule type" value="Genomic_DNA"/>
</dbReference>
<gene>
    <name evidence="11" type="ORF">GCM10009867_07520</name>
</gene>
<evidence type="ECO:0000256" key="1">
    <source>
        <dbReference type="ARBA" id="ARBA00004370"/>
    </source>
</evidence>
<dbReference type="PANTHER" id="PTHR37820">
    <property type="entry name" value="CELL DIVISION PROTEIN DIVIB"/>
    <property type="match status" value="1"/>
</dbReference>
<evidence type="ECO:0000256" key="7">
    <source>
        <dbReference type="ARBA" id="ARBA00023306"/>
    </source>
</evidence>
<accession>A0ABN3UG82</accession>
<feature type="transmembrane region" description="Helical" evidence="9">
    <location>
        <begin position="84"/>
        <end position="105"/>
    </location>
</feature>
<keyword evidence="4 9" id="KW-0812">Transmembrane</keyword>
<dbReference type="InterPro" id="IPR034746">
    <property type="entry name" value="POTRA"/>
</dbReference>
<evidence type="ECO:0000256" key="3">
    <source>
        <dbReference type="ARBA" id="ARBA00022618"/>
    </source>
</evidence>
<evidence type="ECO:0000256" key="8">
    <source>
        <dbReference type="SAM" id="MobiDB-lite"/>
    </source>
</evidence>
<proteinExistence type="predicted"/>
<dbReference type="InterPro" id="IPR050487">
    <property type="entry name" value="FtsQ_DivIB"/>
</dbReference>
<feature type="domain" description="POTRA" evidence="10">
    <location>
        <begin position="110"/>
        <end position="178"/>
    </location>
</feature>
<name>A0ABN3UG82_9MICO</name>
<evidence type="ECO:0000256" key="4">
    <source>
        <dbReference type="ARBA" id="ARBA00022692"/>
    </source>
</evidence>
<dbReference type="PANTHER" id="PTHR37820:SF1">
    <property type="entry name" value="CELL DIVISION PROTEIN FTSQ"/>
    <property type="match status" value="1"/>
</dbReference>
<comment type="caution">
    <text evidence="11">The sequence shown here is derived from an EMBL/GenBank/DDBJ whole genome shotgun (WGS) entry which is preliminary data.</text>
</comment>
<feature type="region of interest" description="Disordered" evidence="8">
    <location>
        <begin position="1"/>
        <end position="74"/>
    </location>
</feature>
<organism evidence="11 12">
    <name type="scientific">Pedococcus aerophilus</name>
    <dbReference type="NCBI Taxonomy" id="436356"/>
    <lineage>
        <taxon>Bacteria</taxon>
        <taxon>Bacillati</taxon>
        <taxon>Actinomycetota</taxon>
        <taxon>Actinomycetes</taxon>
        <taxon>Micrococcales</taxon>
        <taxon>Intrasporangiaceae</taxon>
        <taxon>Pedococcus</taxon>
    </lineage>
</organism>
<evidence type="ECO:0000256" key="9">
    <source>
        <dbReference type="SAM" id="Phobius"/>
    </source>
</evidence>
<evidence type="ECO:0000313" key="12">
    <source>
        <dbReference type="Proteomes" id="UP001501326"/>
    </source>
</evidence>
<dbReference type="InterPro" id="IPR013685">
    <property type="entry name" value="POTRA_FtsQ_type"/>
</dbReference>
<dbReference type="Pfam" id="PF08478">
    <property type="entry name" value="POTRA_1"/>
    <property type="match status" value="1"/>
</dbReference>
<evidence type="ECO:0000259" key="10">
    <source>
        <dbReference type="PROSITE" id="PS51779"/>
    </source>
</evidence>
<keyword evidence="2" id="KW-1003">Cell membrane</keyword>
<dbReference type="PROSITE" id="PS51779">
    <property type="entry name" value="POTRA"/>
    <property type="match status" value="1"/>
</dbReference>
<protein>
    <recommendedName>
        <fullName evidence="10">POTRA domain-containing protein</fullName>
    </recommendedName>
</protein>